<evidence type="ECO:0000256" key="1">
    <source>
        <dbReference type="SAM" id="MobiDB-lite"/>
    </source>
</evidence>
<sequence>MLIEIAIQKTTVVTILGPFDPPPVVIEPQYQAVQLADVERVQGHVRLDVYIKVKIEQQRAGNGVYGSGAITDGYYRIPVNVSAFDVNFSPEVGTHVLIQGELRRNQYGKPLIQIQDMAGIQVVGDRIMPPEELQNGFRVPPVEASVINNAPMAVPAAANRAKVGQHADAAPVPIAEAPVLEKVAGPIVPEPEDVINSPPIEISSDDERDHQEQVEASTPRTPNRYGAKTSEVIPPSNEGLINLYGADENSPPTGISQESPRASKMSISARKKIFLLKDDDEVLSKRARQNLGDIVQMAAGRKLDAIVADSKFEEFSD</sequence>
<evidence type="ECO:0000313" key="2">
    <source>
        <dbReference type="Proteomes" id="UP000694866"/>
    </source>
</evidence>
<organism evidence="2 3">
    <name type="scientific">Fopius arisanus</name>
    <dbReference type="NCBI Taxonomy" id="64838"/>
    <lineage>
        <taxon>Eukaryota</taxon>
        <taxon>Metazoa</taxon>
        <taxon>Ecdysozoa</taxon>
        <taxon>Arthropoda</taxon>
        <taxon>Hexapoda</taxon>
        <taxon>Insecta</taxon>
        <taxon>Pterygota</taxon>
        <taxon>Neoptera</taxon>
        <taxon>Endopterygota</taxon>
        <taxon>Hymenoptera</taxon>
        <taxon>Apocrita</taxon>
        <taxon>Ichneumonoidea</taxon>
        <taxon>Braconidae</taxon>
        <taxon>Opiinae</taxon>
        <taxon>Fopius</taxon>
    </lineage>
</organism>
<evidence type="ECO:0000313" key="3">
    <source>
        <dbReference type="RefSeq" id="XP_011312740.1"/>
    </source>
</evidence>
<keyword evidence="2" id="KW-1185">Reference proteome</keyword>
<dbReference type="RefSeq" id="XP_011312740.1">
    <property type="nucleotide sequence ID" value="XM_011314438.1"/>
</dbReference>
<reference evidence="3" key="1">
    <citation type="submission" date="2025-08" db="UniProtKB">
        <authorList>
            <consortium name="RefSeq"/>
        </authorList>
    </citation>
    <scope>IDENTIFICATION</scope>
    <source>
        <strain evidence="3">USDA-PBARC FA_bdor</strain>
        <tissue evidence="3">Whole organism</tissue>
    </source>
</reference>
<name>A0A9R1TNI1_9HYME</name>
<dbReference type="GeneID" id="105272339"/>
<accession>A0A9R1TNI1</accession>
<dbReference type="OrthoDB" id="7701182at2759"/>
<gene>
    <name evidence="3" type="primary">LOC105272339</name>
</gene>
<dbReference type="Proteomes" id="UP000694866">
    <property type="component" value="Unplaced"/>
</dbReference>
<protein>
    <submittedName>
        <fullName evidence="3">Uncharacterized protein</fullName>
    </submittedName>
</protein>
<proteinExistence type="predicted"/>
<dbReference type="KEGG" id="fas:105272339"/>
<dbReference type="AlphaFoldDB" id="A0A9R1TNI1"/>
<feature type="region of interest" description="Disordered" evidence="1">
    <location>
        <begin position="189"/>
        <end position="232"/>
    </location>
</feature>